<dbReference type="RefSeq" id="WP_201924075.1">
    <property type="nucleotide sequence ID" value="NZ_JAERQG010000005.1"/>
</dbReference>
<protein>
    <submittedName>
        <fullName evidence="1">Uncharacterized protein</fullName>
    </submittedName>
</protein>
<keyword evidence="2" id="KW-1185">Reference proteome</keyword>
<evidence type="ECO:0000313" key="1">
    <source>
        <dbReference type="EMBL" id="MBL0766950.1"/>
    </source>
</evidence>
<gene>
    <name evidence="1" type="ORF">JKP34_16910</name>
</gene>
<name>A0A937ADS6_9BACT</name>
<evidence type="ECO:0000313" key="2">
    <source>
        <dbReference type="Proteomes" id="UP000642920"/>
    </source>
</evidence>
<reference evidence="1" key="1">
    <citation type="submission" date="2021-01" db="EMBL/GenBank/DDBJ databases">
        <title>Marivirga sp. nov., isolated from intertidal surface sediments.</title>
        <authorList>
            <person name="Zhang M."/>
        </authorList>
    </citation>
    <scope>NUCLEOTIDE SEQUENCE</scope>
    <source>
        <strain evidence="1">SM1354</strain>
    </source>
</reference>
<dbReference type="EMBL" id="JAERQG010000005">
    <property type="protein sequence ID" value="MBL0766950.1"/>
    <property type="molecule type" value="Genomic_DNA"/>
</dbReference>
<organism evidence="1 2">
    <name type="scientific">Marivirga atlantica</name>
    <dbReference type="NCBI Taxonomy" id="1548457"/>
    <lineage>
        <taxon>Bacteria</taxon>
        <taxon>Pseudomonadati</taxon>
        <taxon>Bacteroidota</taxon>
        <taxon>Cytophagia</taxon>
        <taxon>Cytophagales</taxon>
        <taxon>Marivirgaceae</taxon>
        <taxon>Marivirga</taxon>
    </lineage>
</organism>
<proteinExistence type="predicted"/>
<accession>A0A937ADS6</accession>
<dbReference type="Proteomes" id="UP000642920">
    <property type="component" value="Unassembled WGS sequence"/>
</dbReference>
<sequence>MSVPQLSLFVRAFFETGLVDGNRQELLDFVCRHYRTDQQENISVGSLKGKYYKIDTGTKRSVGRMMKKMLAHIEGAGKNY</sequence>
<comment type="caution">
    <text evidence="1">The sequence shown here is derived from an EMBL/GenBank/DDBJ whole genome shotgun (WGS) entry which is preliminary data.</text>
</comment>
<dbReference type="AlphaFoldDB" id="A0A937ADS6"/>